<dbReference type="Gene3D" id="2.60.120.280">
    <property type="entry name" value="Regulatory protein AraC"/>
    <property type="match status" value="1"/>
</dbReference>
<dbReference type="EMBL" id="DXDD01000145">
    <property type="protein sequence ID" value="HIY61367.1"/>
    <property type="molecule type" value="Genomic_DNA"/>
</dbReference>
<dbReference type="SUPFAM" id="SSF51215">
    <property type="entry name" value="Regulatory protein AraC"/>
    <property type="match status" value="1"/>
</dbReference>
<dbReference type="GO" id="GO:0003700">
    <property type="term" value="F:DNA-binding transcription factor activity"/>
    <property type="evidence" value="ECO:0007669"/>
    <property type="project" value="InterPro"/>
</dbReference>
<comment type="caution">
    <text evidence="5">The sequence shown here is derived from an EMBL/GenBank/DDBJ whole genome shotgun (WGS) entry which is preliminary data.</text>
</comment>
<dbReference type="SUPFAM" id="SSF46689">
    <property type="entry name" value="Homeodomain-like"/>
    <property type="match status" value="2"/>
</dbReference>
<accession>A0A9D1YUE9</accession>
<name>A0A9D1YUE9_9FIRM</name>
<protein>
    <submittedName>
        <fullName evidence="5">AraC family transcriptional regulator</fullName>
    </submittedName>
</protein>
<gene>
    <name evidence="5" type="ORF">H9831_11935</name>
</gene>
<evidence type="ECO:0000313" key="5">
    <source>
        <dbReference type="EMBL" id="HIY61367.1"/>
    </source>
</evidence>
<dbReference type="PANTHER" id="PTHR43280:SF2">
    <property type="entry name" value="HTH-TYPE TRANSCRIPTIONAL REGULATOR EXSA"/>
    <property type="match status" value="1"/>
</dbReference>
<dbReference type="PROSITE" id="PS00041">
    <property type="entry name" value="HTH_ARAC_FAMILY_1"/>
    <property type="match status" value="1"/>
</dbReference>
<proteinExistence type="predicted"/>
<dbReference type="PROSITE" id="PS01124">
    <property type="entry name" value="HTH_ARAC_FAMILY_2"/>
    <property type="match status" value="1"/>
</dbReference>
<dbReference type="GO" id="GO:0043565">
    <property type="term" value="F:sequence-specific DNA binding"/>
    <property type="evidence" value="ECO:0007669"/>
    <property type="project" value="InterPro"/>
</dbReference>
<dbReference type="InterPro" id="IPR020449">
    <property type="entry name" value="Tscrpt_reg_AraC-type_HTH"/>
</dbReference>
<dbReference type="PANTHER" id="PTHR43280">
    <property type="entry name" value="ARAC-FAMILY TRANSCRIPTIONAL REGULATOR"/>
    <property type="match status" value="1"/>
</dbReference>
<reference evidence="5" key="2">
    <citation type="submission" date="2021-04" db="EMBL/GenBank/DDBJ databases">
        <authorList>
            <person name="Gilroy R."/>
        </authorList>
    </citation>
    <scope>NUCLEOTIDE SEQUENCE</scope>
    <source>
        <strain evidence="5">ChiSxjej3B15-24422</strain>
    </source>
</reference>
<keyword evidence="3" id="KW-0804">Transcription</keyword>
<evidence type="ECO:0000256" key="1">
    <source>
        <dbReference type="ARBA" id="ARBA00023015"/>
    </source>
</evidence>
<keyword evidence="2" id="KW-0238">DNA-binding</keyword>
<evidence type="ECO:0000259" key="4">
    <source>
        <dbReference type="PROSITE" id="PS01124"/>
    </source>
</evidence>
<dbReference type="PRINTS" id="PR00032">
    <property type="entry name" value="HTHARAC"/>
</dbReference>
<dbReference type="Pfam" id="PF12833">
    <property type="entry name" value="HTH_18"/>
    <property type="match status" value="1"/>
</dbReference>
<dbReference type="Proteomes" id="UP000824007">
    <property type="component" value="Unassembled WGS sequence"/>
</dbReference>
<dbReference type="AlphaFoldDB" id="A0A9D1YUE9"/>
<organism evidence="5 6">
    <name type="scientific">Candidatus Eisenbergiella pullistercoris</name>
    <dbReference type="NCBI Taxonomy" id="2838555"/>
    <lineage>
        <taxon>Bacteria</taxon>
        <taxon>Bacillati</taxon>
        <taxon>Bacillota</taxon>
        <taxon>Clostridia</taxon>
        <taxon>Lachnospirales</taxon>
        <taxon>Lachnospiraceae</taxon>
        <taxon>Eisenbergiella</taxon>
    </lineage>
</organism>
<dbReference type="Pfam" id="PF02311">
    <property type="entry name" value="AraC_binding"/>
    <property type="match status" value="1"/>
</dbReference>
<evidence type="ECO:0000256" key="3">
    <source>
        <dbReference type="ARBA" id="ARBA00023163"/>
    </source>
</evidence>
<sequence length="278" mass="32114">MAKSVSDRVLATPSAHARARYLYVQEIGTLTSMEPHISSRENLSSYLFLTVRRGEGYLTYRGKRHFIKTGDCVYINCRNQYAHESTAEHPWTLMWVHFNGNGADDFYQTYQEQERGSIFHPPDPAPFTDSLTALYSLMHEKPSLMELYAHRYLTDLITLCFTGGRPEAGQEDSVSPKLLSVRQYLEEHYMEKITLEELSSRFFISKYHLSREYKKHYGITIGNDLTARRLSHAKSLLRFSDGSIEGIAAACGFSDAGYFIKVFRRSEGMTPLEYRRKW</sequence>
<dbReference type="InterPro" id="IPR037923">
    <property type="entry name" value="HTH-like"/>
</dbReference>
<dbReference type="Gene3D" id="1.10.10.60">
    <property type="entry name" value="Homeodomain-like"/>
    <property type="match status" value="2"/>
</dbReference>
<keyword evidence="1" id="KW-0805">Transcription regulation</keyword>
<dbReference type="InterPro" id="IPR003313">
    <property type="entry name" value="AraC-bd"/>
</dbReference>
<evidence type="ECO:0000313" key="6">
    <source>
        <dbReference type="Proteomes" id="UP000824007"/>
    </source>
</evidence>
<dbReference type="InterPro" id="IPR009057">
    <property type="entry name" value="Homeodomain-like_sf"/>
</dbReference>
<reference evidence="5" key="1">
    <citation type="journal article" date="2021" name="PeerJ">
        <title>Extensive microbial diversity within the chicken gut microbiome revealed by metagenomics and culture.</title>
        <authorList>
            <person name="Gilroy R."/>
            <person name="Ravi A."/>
            <person name="Getino M."/>
            <person name="Pursley I."/>
            <person name="Horton D.L."/>
            <person name="Alikhan N.F."/>
            <person name="Baker D."/>
            <person name="Gharbi K."/>
            <person name="Hall N."/>
            <person name="Watson M."/>
            <person name="Adriaenssens E.M."/>
            <person name="Foster-Nyarko E."/>
            <person name="Jarju S."/>
            <person name="Secka A."/>
            <person name="Antonio M."/>
            <person name="Oren A."/>
            <person name="Chaudhuri R.R."/>
            <person name="La Ragione R."/>
            <person name="Hildebrand F."/>
            <person name="Pallen M.J."/>
        </authorList>
    </citation>
    <scope>NUCLEOTIDE SEQUENCE</scope>
    <source>
        <strain evidence="5">ChiSxjej3B15-24422</strain>
    </source>
</reference>
<dbReference type="SMART" id="SM00342">
    <property type="entry name" value="HTH_ARAC"/>
    <property type="match status" value="1"/>
</dbReference>
<evidence type="ECO:0000256" key="2">
    <source>
        <dbReference type="ARBA" id="ARBA00023125"/>
    </source>
</evidence>
<dbReference type="InterPro" id="IPR018062">
    <property type="entry name" value="HTH_AraC-typ_CS"/>
</dbReference>
<feature type="domain" description="HTH araC/xylS-type" evidence="4">
    <location>
        <begin position="179"/>
        <end position="277"/>
    </location>
</feature>
<dbReference type="InterPro" id="IPR018060">
    <property type="entry name" value="HTH_AraC"/>
</dbReference>